<keyword evidence="3 7" id="KW-0812">Transmembrane</keyword>
<dbReference type="Proteomes" id="UP000255024">
    <property type="component" value="Unassembled WGS sequence"/>
</dbReference>
<feature type="domain" description="Peptidase S54 rhomboid" evidence="8">
    <location>
        <begin position="147"/>
        <end position="234"/>
    </location>
</feature>
<dbReference type="Pfam" id="PF01694">
    <property type="entry name" value="Rhomboid"/>
    <property type="match status" value="2"/>
</dbReference>
<proteinExistence type="inferred from homology"/>
<dbReference type="PANTHER" id="PTHR43731:SF14">
    <property type="entry name" value="PRESENILIN-ASSOCIATED RHOMBOID-LIKE PROTEIN, MITOCHONDRIAL"/>
    <property type="match status" value="1"/>
</dbReference>
<feature type="transmembrane region" description="Helical" evidence="7">
    <location>
        <begin position="191"/>
        <end position="212"/>
    </location>
</feature>
<dbReference type="SUPFAM" id="SSF144091">
    <property type="entry name" value="Rhomboid-like"/>
    <property type="match status" value="1"/>
</dbReference>
<dbReference type="GO" id="GO:0004252">
    <property type="term" value="F:serine-type endopeptidase activity"/>
    <property type="evidence" value="ECO:0007669"/>
    <property type="project" value="InterPro"/>
</dbReference>
<evidence type="ECO:0000256" key="4">
    <source>
        <dbReference type="ARBA" id="ARBA00022801"/>
    </source>
</evidence>
<comment type="subcellular location">
    <subcellularLocation>
        <location evidence="1">Membrane</location>
        <topology evidence="1">Multi-pass membrane protein</topology>
    </subcellularLocation>
</comment>
<feature type="transmembrane region" description="Helical" evidence="7">
    <location>
        <begin position="82"/>
        <end position="103"/>
    </location>
</feature>
<keyword evidence="10" id="KW-1185">Reference proteome</keyword>
<keyword evidence="5 7" id="KW-1133">Transmembrane helix</keyword>
<reference evidence="9 10" key="1">
    <citation type="submission" date="2018-06" db="EMBL/GenBank/DDBJ databases">
        <authorList>
            <consortium name="Pathogen Informatics"/>
            <person name="Doyle S."/>
        </authorList>
    </citation>
    <scope>NUCLEOTIDE SEQUENCE [LARGE SCALE GENOMIC DNA]</scope>
    <source>
        <strain evidence="9 10">NCTC11179</strain>
    </source>
</reference>
<evidence type="ECO:0000256" key="3">
    <source>
        <dbReference type="ARBA" id="ARBA00022692"/>
    </source>
</evidence>
<evidence type="ECO:0000256" key="2">
    <source>
        <dbReference type="ARBA" id="ARBA00009045"/>
    </source>
</evidence>
<dbReference type="EMBL" id="UGQL01000002">
    <property type="protein sequence ID" value="STZ70051.1"/>
    <property type="molecule type" value="Genomic_DNA"/>
</dbReference>
<evidence type="ECO:0000256" key="6">
    <source>
        <dbReference type="ARBA" id="ARBA00023136"/>
    </source>
</evidence>
<protein>
    <submittedName>
        <fullName evidence="9">Rhomboid protease AarA</fullName>
        <ecNumber evidence="9">3.4.21.105</ecNumber>
    </submittedName>
</protein>
<feature type="domain" description="Peptidase S54 rhomboid" evidence="8">
    <location>
        <begin position="41"/>
        <end position="115"/>
    </location>
</feature>
<keyword evidence="4 9" id="KW-0378">Hydrolase</keyword>
<feature type="transmembrane region" description="Helical" evidence="7">
    <location>
        <begin position="48"/>
        <end position="70"/>
    </location>
</feature>
<evidence type="ECO:0000256" key="7">
    <source>
        <dbReference type="SAM" id="Phobius"/>
    </source>
</evidence>
<evidence type="ECO:0000313" key="9">
    <source>
        <dbReference type="EMBL" id="STZ70051.1"/>
    </source>
</evidence>
<dbReference type="EC" id="3.4.21.105" evidence="9"/>
<dbReference type="RefSeq" id="WP_115092622.1">
    <property type="nucleotide sequence ID" value="NZ_CP068107.1"/>
</dbReference>
<feature type="transmembrane region" description="Helical" evidence="7">
    <location>
        <begin position="144"/>
        <end position="171"/>
    </location>
</feature>
<dbReference type="GO" id="GO:0006508">
    <property type="term" value="P:proteolysis"/>
    <property type="evidence" value="ECO:0007669"/>
    <property type="project" value="UniProtKB-KW"/>
</dbReference>
<dbReference type="AlphaFoldDB" id="A0A378U4U3"/>
<keyword evidence="9" id="KW-0645">Protease</keyword>
<dbReference type="Gene3D" id="1.20.1540.10">
    <property type="entry name" value="Rhomboid-like"/>
    <property type="match status" value="1"/>
</dbReference>
<feature type="transmembrane region" description="Helical" evidence="7">
    <location>
        <begin position="218"/>
        <end position="237"/>
    </location>
</feature>
<dbReference type="InterPro" id="IPR022764">
    <property type="entry name" value="Peptidase_S54_rhomboid_dom"/>
</dbReference>
<name>A0A378U4U3_MYROD</name>
<evidence type="ECO:0000256" key="5">
    <source>
        <dbReference type="ARBA" id="ARBA00022989"/>
    </source>
</evidence>
<evidence type="ECO:0000256" key="1">
    <source>
        <dbReference type="ARBA" id="ARBA00004141"/>
    </source>
</evidence>
<feature type="transmembrane region" description="Helical" evidence="7">
    <location>
        <begin position="12"/>
        <end position="36"/>
    </location>
</feature>
<accession>A0A378U4U3</accession>
<keyword evidence="6 7" id="KW-0472">Membrane</keyword>
<dbReference type="InterPro" id="IPR035952">
    <property type="entry name" value="Rhomboid-like_sf"/>
</dbReference>
<dbReference type="PANTHER" id="PTHR43731">
    <property type="entry name" value="RHOMBOID PROTEASE"/>
    <property type="match status" value="1"/>
</dbReference>
<gene>
    <name evidence="9" type="primary">aarA</name>
    <name evidence="9" type="ORF">NCTC11179_03576</name>
</gene>
<evidence type="ECO:0000313" key="10">
    <source>
        <dbReference type="Proteomes" id="UP000255024"/>
    </source>
</evidence>
<comment type="similarity">
    <text evidence="2">Belongs to the peptidase S54 family.</text>
</comment>
<dbReference type="InterPro" id="IPR050925">
    <property type="entry name" value="Rhomboid_protease_S54"/>
</dbReference>
<sequence length="249" mass="27754">MRISEGVKQLLIINILFFIGSMFVPATYDYLAMYYFDNAKFQVWQPLTYMFMHGGIMHIFFNMFALFSFGSTLEMIFGTKRLYALFLISGLGAALLHMGVNYYSVSNGVSQLVAAGFQESEVYNLLKSGMYDRRWESHLSSADFGAMISAFNTPVVGASGAVYGFLVAFAYMFPNAELMMMFIPVPIKAKYFVPGILAIDLIGGLTGGFSIFGGGTGIAHFAHVGGALTGFLLVRYWKQNQFKQNRWDL</sequence>
<organism evidence="9 10">
    <name type="scientific">Myroides odoratus</name>
    <name type="common">Flavobacterium odoratum</name>
    <dbReference type="NCBI Taxonomy" id="256"/>
    <lineage>
        <taxon>Bacteria</taxon>
        <taxon>Pseudomonadati</taxon>
        <taxon>Bacteroidota</taxon>
        <taxon>Flavobacteriia</taxon>
        <taxon>Flavobacteriales</taxon>
        <taxon>Flavobacteriaceae</taxon>
        <taxon>Myroides</taxon>
    </lineage>
</organism>
<dbReference type="GO" id="GO:0016020">
    <property type="term" value="C:membrane"/>
    <property type="evidence" value="ECO:0007669"/>
    <property type="project" value="UniProtKB-SubCell"/>
</dbReference>
<evidence type="ECO:0000259" key="8">
    <source>
        <dbReference type="Pfam" id="PF01694"/>
    </source>
</evidence>